<dbReference type="EMBL" id="JAVYJV010000020">
    <property type="protein sequence ID" value="KAK4343705.1"/>
    <property type="molecule type" value="Genomic_DNA"/>
</dbReference>
<evidence type="ECO:0000256" key="2">
    <source>
        <dbReference type="ARBA" id="ARBA00022679"/>
    </source>
</evidence>
<reference evidence="4" key="1">
    <citation type="submission" date="2023-12" db="EMBL/GenBank/DDBJ databases">
        <title>Genome assembly of Anisodus tanguticus.</title>
        <authorList>
            <person name="Wang Y.-J."/>
        </authorList>
    </citation>
    <scope>NUCLEOTIDE SEQUENCE</scope>
    <source>
        <strain evidence="4">KB-2021</strain>
        <tissue evidence="4">Leaf</tissue>
    </source>
</reference>
<evidence type="ECO:0000313" key="5">
    <source>
        <dbReference type="Proteomes" id="UP001291623"/>
    </source>
</evidence>
<dbReference type="CDD" id="cd03784">
    <property type="entry name" value="GT1_Gtf-like"/>
    <property type="match status" value="1"/>
</dbReference>
<dbReference type="Gene3D" id="3.40.50.2000">
    <property type="entry name" value="Glycogen Phosphorylase B"/>
    <property type="match status" value="2"/>
</dbReference>
<evidence type="ECO:0000256" key="1">
    <source>
        <dbReference type="ARBA" id="ARBA00009995"/>
    </source>
</evidence>
<dbReference type="PANTHER" id="PTHR48044:SF48">
    <property type="entry name" value="GLYCOSYLTRANSFERASE"/>
    <property type="match status" value="1"/>
</dbReference>
<accession>A0AAE1V0N5</accession>
<protein>
    <recommendedName>
        <fullName evidence="3">Glycosyltransferase N-terminal domain-containing protein</fullName>
    </recommendedName>
</protein>
<sequence length="192" mass="21654">MSVQLGEKLLKKLPSFEGVTPAEVRDFIDSQHLYTDIRSGDVHNTIKVIEGEFLDLLAQVERKQQWAIGSILPTKQNHISNRNNICLEWLNKQPPRSVLYISFGTTSSFSDGEIKEFAMGLEQSKQKFIWVLRDAGRGDIFTGEARRIELPEGFEVRKWAPQPEILAHSSTGGFMSHCGGILALRVLLWGCL</sequence>
<name>A0AAE1V0N5_9SOLA</name>
<dbReference type="Pfam" id="PF26168">
    <property type="entry name" value="Glyco_transf_N"/>
    <property type="match status" value="1"/>
</dbReference>
<comment type="similarity">
    <text evidence="1">Belongs to the UDP-glycosyltransferase family.</text>
</comment>
<proteinExistence type="inferred from homology"/>
<dbReference type="InterPro" id="IPR002213">
    <property type="entry name" value="UDP_glucos_trans"/>
</dbReference>
<organism evidence="4 5">
    <name type="scientific">Anisodus tanguticus</name>
    <dbReference type="NCBI Taxonomy" id="243964"/>
    <lineage>
        <taxon>Eukaryota</taxon>
        <taxon>Viridiplantae</taxon>
        <taxon>Streptophyta</taxon>
        <taxon>Embryophyta</taxon>
        <taxon>Tracheophyta</taxon>
        <taxon>Spermatophyta</taxon>
        <taxon>Magnoliopsida</taxon>
        <taxon>eudicotyledons</taxon>
        <taxon>Gunneridae</taxon>
        <taxon>Pentapetalae</taxon>
        <taxon>asterids</taxon>
        <taxon>lamiids</taxon>
        <taxon>Solanales</taxon>
        <taxon>Solanaceae</taxon>
        <taxon>Solanoideae</taxon>
        <taxon>Hyoscyameae</taxon>
        <taxon>Anisodus</taxon>
    </lineage>
</organism>
<dbReference type="AlphaFoldDB" id="A0AAE1V0N5"/>
<feature type="domain" description="Glycosyltransferase N-terminal" evidence="3">
    <location>
        <begin position="10"/>
        <end position="71"/>
    </location>
</feature>
<dbReference type="GO" id="GO:1901135">
    <property type="term" value="P:carbohydrate derivative metabolic process"/>
    <property type="evidence" value="ECO:0007669"/>
    <property type="project" value="UniProtKB-ARBA"/>
</dbReference>
<dbReference type="InterPro" id="IPR058980">
    <property type="entry name" value="Glyco_transf_N"/>
</dbReference>
<dbReference type="SUPFAM" id="SSF53756">
    <property type="entry name" value="UDP-Glycosyltransferase/glycogen phosphorylase"/>
    <property type="match status" value="1"/>
</dbReference>
<dbReference type="GO" id="GO:0008194">
    <property type="term" value="F:UDP-glycosyltransferase activity"/>
    <property type="evidence" value="ECO:0007669"/>
    <property type="project" value="InterPro"/>
</dbReference>
<dbReference type="Proteomes" id="UP001291623">
    <property type="component" value="Unassembled WGS sequence"/>
</dbReference>
<keyword evidence="2" id="KW-0808">Transferase</keyword>
<comment type="caution">
    <text evidence="4">The sequence shown here is derived from an EMBL/GenBank/DDBJ whole genome shotgun (WGS) entry which is preliminary data.</text>
</comment>
<keyword evidence="5" id="KW-1185">Reference proteome</keyword>
<gene>
    <name evidence="4" type="ORF">RND71_036799</name>
</gene>
<evidence type="ECO:0000259" key="3">
    <source>
        <dbReference type="Pfam" id="PF26168"/>
    </source>
</evidence>
<evidence type="ECO:0000313" key="4">
    <source>
        <dbReference type="EMBL" id="KAK4343705.1"/>
    </source>
</evidence>
<dbReference type="Pfam" id="PF00201">
    <property type="entry name" value="UDPGT"/>
    <property type="match status" value="1"/>
</dbReference>
<dbReference type="PANTHER" id="PTHR48044">
    <property type="entry name" value="GLYCOSYLTRANSFERASE"/>
    <property type="match status" value="1"/>
</dbReference>